<dbReference type="InterPro" id="IPR008929">
    <property type="entry name" value="Chondroitin_lyas"/>
</dbReference>
<feature type="signal peptide" evidence="1">
    <location>
        <begin position="1"/>
        <end position="25"/>
    </location>
</feature>
<keyword evidence="3" id="KW-1185">Reference proteome</keyword>
<dbReference type="EMBL" id="FQZN01000027">
    <property type="protein sequence ID" value="SHJ42447.1"/>
    <property type="molecule type" value="Genomic_DNA"/>
</dbReference>
<reference evidence="3" key="1">
    <citation type="submission" date="2016-11" db="EMBL/GenBank/DDBJ databases">
        <authorList>
            <person name="Varghese N."/>
            <person name="Submissions S."/>
        </authorList>
    </citation>
    <scope>NUCLEOTIDE SEQUENCE [LARGE SCALE GENOMIC DNA]</scope>
    <source>
        <strain evidence="3">DSM 26884</strain>
    </source>
</reference>
<dbReference type="eggNOG" id="ENOG5032ECH">
    <property type="taxonomic scope" value="Bacteria"/>
</dbReference>
<evidence type="ECO:0000313" key="3">
    <source>
        <dbReference type="Proteomes" id="UP000184192"/>
    </source>
</evidence>
<feature type="chain" id="PRO_5013133291" description="Heparinase II/III-like protein" evidence="1">
    <location>
        <begin position="26"/>
        <end position="855"/>
    </location>
</feature>
<dbReference type="Proteomes" id="UP000184192">
    <property type="component" value="Unassembled WGS sequence"/>
</dbReference>
<keyword evidence="1" id="KW-0732">Signal</keyword>
<evidence type="ECO:0008006" key="4">
    <source>
        <dbReference type="Google" id="ProtNLM"/>
    </source>
</evidence>
<protein>
    <recommendedName>
        <fullName evidence="4">Heparinase II/III-like protein</fullName>
    </recommendedName>
</protein>
<proteinExistence type="predicted"/>
<gene>
    <name evidence="2" type="ORF">SAMN05444350_12722</name>
</gene>
<dbReference type="Gene3D" id="1.50.10.100">
    <property type="entry name" value="Chondroitin AC/alginate lyase"/>
    <property type="match status" value="1"/>
</dbReference>
<evidence type="ECO:0000256" key="1">
    <source>
        <dbReference type="SAM" id="SignalP"/>
    </source>
</evidence>
<dbReference type="AlphaFoldDB" id="A0A1M6J747"/>
<evidence type="ECO:0000313" key="2">
    <source>
        <dbReference type="EMBL" id="SHJ42447.1"/>
    </source>
</evidence>
<organism evidence="2 3">
    <name type="scientific">Bacteroides stercorirosoris</name>
    <dbReference type="NCBI Taxonomy" id="871324"/>
    <lineage>
        <taxon>Bacteria</taxon>
        <taxon>Pseudomonadati</taxon>
        <taxon>Bacteroidota</taxon>
        <taxon>Bacteroidia</taxon>
        <taxon>Bacteroidales</taxon>
        <taxon>Bacteroidaceae</taxon>
        <taxon>Bacteroides</taxon>
    </lineage>
</organism>
<name>A0A1M6J747_9BACE</name>
<sequence length="855" mass="97314">MKNILSITQYSLLTVFFLCALPLCAQEKTLDRMTRSEVKQRILQHMQIKDHVTFYHSNDKDIYAAYDLVNSGDKKEMLQGKTILLGILDAFDSNKGQPRTLEISFFAREKFFDSLRILKERNMMDTELNRLSESLVNRISFCEERGPNNRAANYAMGALAAARLFPKHKDAKLWKAYAEAVWNDWYEPGDSYEPAYVAHNIPRLIALGIKLGKQKELKGDKLKQVYYKFRNHVSSSGLVCSTGDGEPYDQESYVKAFAAIMEVCPDPTILWALKKTYLAGNMKSGRLSEEAFKKAYPQYVGMETKVPEMQASVQCLFPATYQSKDRLILAPSRKVGAPFAQFWIQDDCNVLYHGGISDTRGDLIHYEVDGTMIIADRGRYEWPAWNNTLLVSEPDAQYPFRQTTGVYSGRWYNSSANMRVTRGYMPSERYTINSQKSTDVHYALTDQKAPYGYMWGNPEAVAGNNDLINLREIRLEFALLPVEGEESVGKVFPGRTWFGGYEKRNVCPSDVPVDIYISNLFIAGDKGEKVMVPFDKLTDKISFGFIAPDKTQQFPETELAKEDYAIVTDSETGKQVLRIRTKYGRTVLRIQMNEQINVNDDYSRIGLSYKYVTPIKGWTRVPILIAFNDNDMKHNLRLDRQQGGILTDAKAENKAEDSYGSVSYKEIWTHDSSWKRSSILTKEGFLIVLDEFRPGKAADKLVAGPVWHVPSAPHCGNSDGPTADWFDASLLHYPAHARAFTDKYGEGNKNLFIAFDAPAGYENGIQYQPKHWKNDDYAIYSKCALEAGKAIRWLSVLIPHSANMDAIKLSKDVKIKNQGEKGYTVNIKWRDRVATPVNLEIYMGINDDWKVIRNK</sequence>
<accession>A0A1M6J747</accession>